<dbReference type="Pfam" id="PF02739">
    <property type="entry name" value="5_3_exonuc_N"/>
    <property type="match status" value="1"/>
</dbReference>
<dbReference type="GO" id="GO:0003677">
    <property type="term" value="F:DNA binding"/>
    <property type="evidence" value="ECO:0007669"/>
    <property type="project" value="InterPro"/>
</dbReference>
<gene>
    <name evidence="5" type="ORF">FNU79_18820</name>
</gene>
<dbReference type="InterPro" id="IPR029060">
    <property type="entry name" value="PIN-like_dom_sf"/>
</dbReference>
<dbReference type="GO" id="GO:0008409">
    <property type="term" value="F:5'-3' exonuclease activity"/>
    <property type="evidence" value="ECO:0007669"/>
    <property type="project" value="InterPro"/>
</dbReference>
<sequence>VARGQEGNFYGLAKHRLMTMQRTLMRQVEPIRLMGAIEGGKTFRHELYPAYKAHRPEKAEDFRALLDEAPAILAREFGMEIYHSPGFEADDVLAAIADQCLSTEVRLTICSNDKDLLGLAFAGPEGSGTFVLHSEAGSYHALGPLEVLAKKKVRRTALLSCTPYKGTPATGSKVSPASARWRQRGWPETTLP</sequence>
<feature type="region of interest" description="Disordered" evidence="3">
    <location>
        <begin position="167"/>
        <end position="192"/>
    </location>
</feature>
<evidence type="ECO:0000313" key="6">
    <source>
        <dbReference type="Proteomes" id="UP000316092"/>
    </source>
</evidence>
<feature type="domain" description="5'-3' exonuclease" evidence="4">
    <location>
        <begin position="7"/>
        <end position="192"/>
    </location>
</feature>
<evidence type="ECO:0000313" key="5">
    <source>
        <dbReference type="EMBL" id="TSA78612.1"/>
    </source>
</evidence>
<dbReference type="AlphaFoldDB" id="A0A553UEI7"/>
<keyword evidence="6" id="KW-1185">Reference proteome</keyword>
<dbReference type="PANTHER" id="PTHR42646">
    <property type="entry name" value="FLAP ENDONUCLEASE XNI"/>
    <property type="match status" value="1"/>
</dbReference>
<dbReference type="CDD" id="cd09859">
    <property type="entry name" value="PIN_53EXO"/>
    <property type="match status" value="1"/>
</dbReference>
<name>A0A553UEI7_9DEIO</name>
<proteinExistence type="predicted"/>
<accession>A0A553UEI7</accession>
<evidence type="ECO:0000256" key="2">
    <source>
        <dbReference type="ARBA" id="ARBA00022801"/>
    </source>
</evidence>
<evidence type="ECO:0000256" key="3">
    <source>
        <dbReference type="SAM" id="MobiDB-lite"/>
    </source>
</evidence>
<dbReference type="Proteomes" id="UP000316092">
    <property type="component" value="Unassembled WGS sequence"/>
</dbReference>
<comment type="caution">
    <text evidence="5">The sequence shown here is derived from an EMBL/GenBank/DDBJ whole genome shotgun (WGS) entry which is preliminary data.</text>
</comment>
<protein>
    <recommendedName>
        <fullName evidence="4">5'-3' exonuclease domain-containing protein</fullName>
    </recommendedName>
</protein>
<dbReference type="SUPFAM" id="SSF88723">
    <property type="entry name" value="PIN domain-like"/>
    <property type="match status" value="1"/>
</dbReference>
<dbReference type="InterPro" id="IPR038969">
    <property type="entry name" value="FEN"/>
</dbReference>
<dbReference type="PANTHER" id="PTHR42646:SF2">
    <property type="entry name" value="5'-3' EXONUCLEASE FAMILY PROTEIN"/>
    <property type="match status" value="1"/>
</dbReference>
<keyword evidence="2" id="KW-0378">Hydrolase</keyword>
<organism evidence="5 6">
    <name type="scientific">Deinococcus detaillensis</name>
    <dbReference type="NCBI Taxonomy" id="2592048"/>
    <lineage>
        <taxon>Bacteria</taxon>
        <taxon>Thermotogati</taxon>
        <taxon>Deinococcota</taxon>
        <taxon>Deinococci</taxon>
        <taxon>Deinococcales</taxon>
        <taxon>Deinococcaceae</taxon>
        <taxon>Deinococcus</taxon>
    </lineage>
</organism>
<keyword evidence="1" id="KW-0540">Nuclease</keyword>
<evidence type="ECO:0000259" key="4">
    <source>
        <dbReference type="SMART" id="SM00475"/>
    </source>
</evidence>
<dbReference type="SMART" id="SM00475">
    <property type="entry name" value="53EXOc"/>
    <property type="match status" value="1"/>
</dbReference>
<dbReference type="GO" id="GO:0033567">
    <property type="term" value="P:DNA replication, Okazaki fragment processing"/>
    <property type="evidence" value="ECO:0007669"/>
    <property type="project" value="InterPro"/>
</dbReference>
<dbReference type="EMBL" id="VKDB01000070">
    <property type="protein sequence ID" value="TSA78612.1"/>
    <property type="molecule type" value="Genomic_DNA"/>
</dbReference>
<feature type="non-terminal residue" evidence="5">
    <location>
        <position position="1"/>
    </location>
</feature>
<dbReference type="GO" id="GO:0017108">
    <property type="term" value="F:5'-flap endonuclease activity"/>
    <property type="evidence" value="ECO:0007669"/>
    <property type="project" value="InterPro"/>
</dbReference>
<dbReference type="Gene3D" id="3.40.50.1010">
    <property type="entry name" value="5'-nuclease"/>
    <property type="match status" value="1"/>
</dbReference>
<dbReference type="InterPro" id="IPR020046">
    <property type="entry name" value="5-3_exonucl_a-hlix_arch_N"/>
</dbReference>
<evidence type="ECO:0000256" key="1">
    <source>
        <dbReference type="ARBA" id="ARBA00022722"/>
    </source>
</evidence>
<reference evidence="5 6" key="1">
    <citation type="submission" date="2019-07" db="EMBL/GenBank/DDBJ databases">
        <title>Deinococcus detaillus sp. nov., isolated from humus soil in Antarctica.</title>
        <authorList>
            <person name="Zhang K."/>
        </authorList>
    </citation>
    <scope>NUCLEOTIDE SEQUENCE [LARGE SCALE GENOMIC DNA]</scope>
    <source>
        <strain evidence="5 6">H1</strain>
    </source>
</reference>
<dbReference type="InterPro" id="IPR002421">
    <property type="entry name" value="5-3_exonuclease"/>
</dbReference>